<dbReference type="AlphaFoldDB" id="A0A428MFL0"/>
<protein>
    <submittedName>
        <fullName evidence="6">tRNA(Arg) A34 adenosine deaminase TadA</fullName>
    </submittedName>
</protein>
<comment type="similarity">
    <text evidence="1">Belongs to the cytidine and deoxycytidylate deaminase family.</text>
</comment>
<gene>
    <name evidence="6" type="ORF">EDE15_1243</name>
</gene>
<evidence type="ECO:0000256" key="1">
    <source>
        <dbReference type="ARBA" id="ARBA00006576"/>
    </source>
</evidence>
<dbReference type="FunFam" id="3.40.140.10:FF:000011">
    <property type="entry name" value="tRNA-specific adenosine deaminase"/>
    <property type="match status" value="1"/>
</dbReference>
<keyword evidence="7" id="KW-1185">Reference proteome</keyword>
<accession>A0A428MFL0</accession>
<dbReference type="SUPFAM" id="SSF53927">
    <property type="entry name" value="Cytidine deaminase-like"/>
    <property type="match status" value="1"/>
</dbReference>
<keyword evidence="3" id="KW-0378">Hydrolase</keyword>
<evidence type="ECO:0000256" key="4">
    <source>
        <dbReference type="ARBA" id="ARBA00022833"/>
    </source>
</evidence>
<keyword evidence="4" id="KW-0862">Zinc</keyword>
<dbReference type="PANTHER" id="PTHR11079:SF161">
    <property type="entry name" value="CMP_DCMP-TYPE DEAMINASE DOMAIN-CONTAINING PROTEIN"/>
    <property type="match status" value="1"/>
</dbReference>
<feature type="domain" description="CMP/dCMP-type deaminase" evidence="5">
    <location>
        <begin position="2"/>
        <end position="126"/>
    </location>
</feature>
<evidence type="ECO:0000313" key="6">
    <source>
        <dbReference type="EMBL" id="RSL15741.1"/>
    </source>
</evidence>
<dbReference type="InterPro" id="IPR002125">
    <property type="entry name" value="CMP_dCMP_dom"/>
</dbReference>
<dbReference type="Gene3D" id="3.40.140.10">
    <property type="entry name" value="Cytidine Deaminase, domain 2"/>
    <property type="match status" value="1"/>
</dbReference>
<dbReference type="Proteomes" id="UP000269669">
    <property type="component" value="Unassembled WGS sequence"/>
</dbReference>
<name>A0A428MFL0_9BACT</name>
<dbReference type="InterPro" id="IPR016192">
    <property type="entry name" value="APOBEC/CMP_deaminase_Zn-bd"/>
</dbReference>
<dbReference type="OrthoDB" id="9802676at2"/>
<dbReference type="PANTHER" id="PTHR11079">
    <property type="entry name" value="CYTOSINE DEAMINASE FAMILY MEMBER"/>
    <property type="match status" value="1"/>
</dbReference>
<reference evidence="6 7" key="1">
    <citation type="submission" date="2018-12" db="EMBL/GenBank/DDBJ databases">
        <title>Sequencing of bacterial isolates from soil warming experiment in Harvard Forest, Massachusetts, USA.</title>
        <authorList>
            <person name="Deangelis K."/>
        </authorList>
    </citation>
    <scope>NUCLEOTIDE SEQUENCE [LARGE SCALE GENOMIC DNA]</scope>
    <source>
        <strain evidence="6 7">EB153</strain>
    </source>
</reference>
<evidence type="ECO:0000259" key="5">
    <source>
        <dbReference type="PROSITE" id="PS51747"/>
    </source>
</evidence>
<evidence type="ECO:0000313" key="7">
    <source>
        <dbReference type="Proteomes" id="UP000269669"/>
    </source>
</evidence>
<dbReference type="GO" id="GO:0047974">
    <property type="term" value="F:guanosine deaminase activity"/>
    <property type="evidence" value="ECO:0007669"/>
    <property type="project" value="TreeGrafter"/>
</dbReference>
<proteinExistence type="inferred from homology"/>
<dbReference type="CDD" id="cd01285">
    <property type="entry name" value="nucleoside_deaminase"/>
    <property type="match status" value="1"/>
</dbReference>
<evidence type="ECO:0000256" key="3">
    <source>
        <dbReference type="ARBA" id="ARBA00022801"/>
    </source>
</evidence>
<evidence type="ECO:0000256" key="2">
    <source>
        <dbReference type="ARBA" id="ARBA00022723"/>
    </source>
</evidence>
<organism evidence="6 7">
    <name type="scientific">Edaphobacter aggregans</name>
    <dbReference type="NCBI Taxonomy" id="570835"/>
    <lineage>
        <taxon>Bacteria</taxon>
        <taxon>Pseudomonadati</taxon>
        <taxon>Acidobacteriota</taxon>
        <taxon>Terriglobia</taxon>
        <taxon>Terriglobales</taxon>
        <taxon>Acidobacteriaceae</taxon>
        <taxon>Edaphobacter</taxon>
    </lineage>
</organism>
<dbReference type="RefSeq" id="WP_125484451.1">
    <property type="nucleotide sequence ID" value="NZ_RSDW01000001.1"/>
</dbReference>
<dbReference type="InterPro" id="IPR016193">
    <property type="entry name" value="Cytidine_deaminase-like"/>
</dbReference>
<dbReference type="Pfam" id="PF00383">
    <property type="entry name" value="dCMP_cyt_deam_1"/>
    <property type="match status" value="1"/>
</dbReference>
<dbReference type="GO" id="GO:0006152">
    <property type="term" value="P:purine nucleoside catabolic process"/>
    <property type="evidence" value="ECO:0007669"/>
    <property type="project" value="TreeGrafter"/>
</dbReference>
<comment type="caution">
    <text evidence="6">The sequence shown here is derived from an EMBL/GenBank/DDBJ whole genome shotgun (WGS) entry which is preliminary data.</text>
</comment>
<dbReference type="PROSITE" id="PS51747">
    <property type="entry name" value="CYT_DCMP_DEAMINASES_2"/>
    <property type="match status" value="1"/>
</dbReference>
<dbReference type="EMBL" id="RSDW01000001">
    <property type="protein sequence ID" value="RSL15741.1"/>
    <property type="molecule type" value="Genomic_DNA"/>
</dbReference>
<dbReference type="GO" id="GO:0008270">
    <property type="term" value="F:zinc ion binding"/>
    <property type="evidence" value="ECO:0007669"/>
    <property type="project" value="InterPro"/>
</dbReference>
<keyword evidence="2" id="KW-0479">Metal-binding</keyword>
<sequence length="157" mass="16814">MQGNPIFMEKAIALATENVVSKRGGPFGAVIVRDGEIVGTGTNLVTTTNDPTAHAEVTAIRNACAALETFSLAGCEIYTSCEPCPMCLAAIYWSRCDAIYFGGTAGDAAAAGFDDAFLYEEVKLPLHQRTIPIVNLLREKAVASFEAWGKHTGRIHY</sequence>
<dbReference type="PROSITE" id="PS00903">
    <property type="entry name" value="CYT_DCMP_DEAMINASES_1"/>
    <property type="match status" value="1"/>
</dbReference>